<evidence type="ECO:0000313" key="2">
    <source>
        <dbReference type="Proteomes" id="UP000265515"/>
    </source>
</evidence>
<dbReference type="Gramene" id="GBG72578">
    <property type="protein sequence ID" value="GBG72578"/>
    <property type="gene ID" value="CBR_g12149"/>
</dbReference>
<comment type="caution">
    <text evidence="1">The sequence shown here is derived from an EMBL/GenBank/DDBJ whole genome shotgun (WGS) entry which is preliminary data.</text>
</comment>
<protein>
    <submittedName>
        <fullName evidence="1">Uncharacterized protein</fullName>
    </submittedName>
</protein>
<accession>A0A388KRE8</accession>
<evidence type="ECO:0000313" key="1">
    <source>
        <dbReference type="EMBL" id="GBG72578.1"/>
    </source>
</evidence>
<dbReference type="OrthoDB" id="3046524at2759"/>
<organism evidence="1 2">
    <name type="scientific">Chara braunii</name>
    <name type="common">Braun's stonewort</name>
    <dbReference type="NCBI Taxonomy" id="69332"/>
    <lineage>
        <taxon>Eukaryota</taxon>
        <taxon>Viridiplantae</taxon>
        <taxon>Streptophyta</taxon>
        <taxon>Charophyceae</taxon>
        <taxon>Charales</taxon>
        <taxon>Characeae</taxon>
        <taxon>Chara</taxon>
    </lineage>
</organism>
<dbReference type="EMBL" id="BFEA01000168">
    <property type="protein sequence ID" value="GBG72578.1"/>
    <property type="molecule type" value="Genomic_DNA"/>
</dbReference>
<keyword evidence="2" id="KW-1185">Reference proteome</keyword>
<gene>
    <name evidence="1" type="ORF">CBR_g12149</name>
</gene>
<dbReference type="Proteomes" id="UP000265515">
    <property type="component" value="Unassembled WGS sequence"/>
</dbReference>
<proteinExistence type="predicted"/>
<sequence length="268" mass="28527">MASGASDLEDRGHGDGLLEEVESVLATIIPIEGLVLACEFGERDLANVLKVGLEGGAKDEDVIKVHDDTDFEEVTKDVVHGGLECDGGIGESERHYEDLVVLELRAECGLVGVLADTDLVEATVEVDLGEIFGSTEAIKKFIYLGEWVVRDARMSVWKEDIMRMRVAISVATGSDLCSPVSLRARLSIDWVLMASISMLEDWAMLGEDGVDAVAEATAADEVEADAAAAATVAAAARWEVLVWCGGMWRFGSGRGRGGGGGGGRYLQH</sequence>
<name>A0A388KRE8_CHABU</name>
<dbReference type="AlphaFoldDB" id="A0A388KRE8"/>
<reference evidence="1 2" key="1">
    <citation type="journal article" date="2018" name="Cell">
        <title>The Chara Genome: Secondary Complexity and Implications for Plant Terrestrialization.</title>
        <authorList>
            <person name="Nishiyama T."/>
            <person name="Sakayama H."/>
            <person name="Vries J.D."/>
            <person name="Buschmann H."/>
            <person name="Saint-Marcoux D."/>
            <person name="Ullrich K.K."/>
            <person name="Haas F.B."/>
            <person name="Vanderstraeten L."/>
            <person name="Becker D."/>
            <person name="Lang D."/>
            <person name="Vosolsobe S."/>
            <person name="Rombauts S."/>
            <person name="Wilhelmsson P.K.I."/>
            <person name="Janitza P."/>
            <person name="Kern R."/>
            <person name="Heyl A."/>
            <person name="Rumpler F."/>
            <person name="Villalobos L.I.A.C."/>
            <person name="Clay J.M."/>
            <person name="Skokan R."/>
            <person name="Toyoda A."/>
            <person name="Suzuki Y."/>
            <person name="Kagoshima H."/>
            <person name="Schijlen E."/>
            <person name="Tajeshwar N."/>
            <person name="Catarino B."/>
            <person name="Hetherington A.J."/>
            <person name="Saltykova A."/>
            <person name="Bonnot C."/>
            <person name="Breuninger H."/>
            <person name="Symeonidi A."/>
            <person name="Radhakrishnan G.V."/>
            <person name="Van Nieuwerburgh F."/>
            <person name="Deforce D."/>
            <person name="Chang C."/>
            <person name="Karol K.G."/>
            <person name="Hedrich R."/>
            <person name="Ulvskov P."/>
            <person name="Glockner G."/>
            <person name="Delwiche C.F."/>
            <person name="Petrasek J."/>
            <person name="Van de Peer Y."/>
            <person name="Friml J."/>
            <person name="Beilby M."/>
            <person name="Dolan L."/>
            <person name="Kohara Y."/>
            <person name="Sugano S."/>
            <person name="Fujiyama A."/>
            <person name="Delaux P.-M."/>
            <person name="Quint M."/>
            <person name="TheiBen G."/>
            <person name="Hagemann M."/>
            <person name="Harholt J."/>
            <person name="Dunand C."/>
            <person name="Zachgo S."/>
            <person name="Langdale J."/>
            <person name="Maumus F."/>
            <person name="Straeten D.V.D."/>
            <person name="Gould S.B."/>
            <person name="Rensing S.A."/>
        </authorList>
    </citation>
    <scope>NUCLEOTIDE SEQUENCE [LARGE SCALE GENOMIC DNA]</scope>
    <source>
        <strain evidence="1 2">S276</strain>
    </source>
</reference>